<evidence type="ECO:0000256" key="2">
    <source>
        <dbReference type="SAM" id="SignalP"/>
    </source>
</evidence>
<evidence type="ECO:0000313" key="4">
    <source>
        <dbReference type="Proteomes" id="UP000222168"/>
    </source>
</evidence>
<feature type="signal peptide" evidence="2">
    <location>
        <begin position="1"/>
        <end position="21"/>
    </location>
</feature>
<organism evidence="3 4">
    <name type="scientific">Xenorhabdus ishibashii</name>
    <dbReference type="NCBI Taxonomy" id="1034471"/>
    <lineage>
        <taxon>Bacteria</taxon>
        <taxon>Pseudomonadati</taxon>
        <taxon>Pseudomonadota</taxon>
        <taxon>Gammaproteobacteria</taxon>
        <taxon>Enterobacterales</taxon>
        <taxon>Morganellaceae</taxon>
        <taxon>Xenorhabdus</taxon>
    </lineage>
</organism>
<feature type="compositionally biased region" description="Polar residues" evidence="1">
    <location>
        <begin position="86"/>
        <end position="101"/>
    </location>
</feature>
<dbReference type="OrthoDB" id="6445716at2"/>
<dbReference type="EMBL" id="NJAK01000001">
    <property type="protein sequence ID" value="PHM62653.1"/>
    <property type="molecule type" value="Genomic_DNA"/>
</dbReference>
<dbReference type="Pfam" id="PF06476">
    <property type="entry name" value="DUF1090"/>
    <property type="match status" value="1"/>
</dbReference>
<proteinExistence type="predicted"/>
<feature type="chain" id="PRO_5013288296" evidence="2">
    <location>
        <begin position="22"/>
        <end position="141"/>
    </location>
</feature>
<keyword evidence="4" id="KW-1185">Reference proteome</keyword>
<comment type="caution">
    <text evidence="3">The sequence shown here is derived from an EMBL/GenBank/DDBJ whole genome shotgun (WGS) entry which is preliminary data.</text>
</comment>
<feature type="region of interest" description="Disordered" evidence="1">
    <location>
        <begin position="73"/>
        <end position="141"/>
    </location>
</feature>
<dbReference type="AlphaFoldDB" id="A0A2D0KGV1"/>
<dbReference type="RefSeq" id="WP_099117607.1">
    <property type="nucleotide sequence ID" value="NZ_NJAK01000001.1"/>
</dbReference>
<dbReference type="InterPro" id="IPR009468">
    <property type="entry name" value="DUF1090"/>
</dbReference>
<reference evidence="3 4" key="1">
    <citation type="journal article" date="2017" name="Nat. Microbiol.">
        <title>Natural product diversity associated with the nematode symbionts Photorhabdus and Xenorhabdus.</title>
        <authorList>
            <person name="Tobias N.J."/>
            <person name="Wolff H."/>
            <person name="Djahanschiri B."/>
            <person name="Grundmann F."/>
            <person name="Kronenwerth M."/>
            <person name="Shi Y.M."/>
            <person name="Simonyi S."/>
            <person name="Grun P."/>
            <person name="Shapiro-Ilan D."/>
            <person name="Pidot S.J."/>
            <person name="Stinear T.P."/>
            <person name="Ebersberger I."/>
            <person name="Bode H.B."/>
        </authorList>
    </citation>
    <scope>NUCLEOTIDE SEQUENCE [LARGE SCALE GENOMIC DNA]</scope>
    <source>
        <strain evidence="3 4">DSM 22670</strain>
    </source>
</reference>
<name>A0A2D0KGV1_9GAMM</name>
<evidence type="ECO:0000256" key="1">
    <source>
        <dbReference type="SAM" id="MobiDB-lite"/>
    </source>
</evidence>
<evidence type="ECO:0000313" key="3">
    <source>
        <dbReference type="EMBL" id="PHM62653.1"/>
    </source>
</evidence>
<feature type="compositionally biased region" description="Basic and acidic residues" evidence="1">
    <location>
        <begin position="120"/>
        <end position="131"/>
    </location>
</feature>
<sequence length="141" mass="15647">MMSKTLILSVLIVFSMSAAYANQGKMGCEIKKKTLEKQLRYAQADKDEHLIKGLARALENIKTTCALEEFLQEQNNKSETAKDNAKNNTTGNSTDKNSSPSLKLKQPSNKNQSRKSSKSNKVDIRKNKENSAGHIQNTACI</sequence>
<keyword evidence="2" id="KW-0732">Signal</keyword>
<protein>
    <submittedName>
        <fullName evidence="3">Uncharacterized protein</fullName>
    </submittedName>
</protein>
<accession>A0A2D0KGV1</accession>
<gene>
    <name evidence="3" type="ORF">Xish_01863</name>
</gene>
<dbReference type="Proteomes" id="UP000222168">
    <property type="component" value="Unassembled WGS sequence"/>
</dbReference>